<dbReference type="AlphaFoldDB" id="A6GBD6"/>
<dbReference type="EMBL" id="ABCS01000057">
    <property type="protein sequence ID" value="EDM76845.1"/>
    <property type="molecule type" value="Genomic_DNA"/>
</dbReference>
<dbReference type="STRING" id="391625.PPSIR1_04533"/>
<evidence type="ECO:0000256" key="1">
    <source>
        <dbReference type="ARBA" id="ARBA00008467"/>
    </source>
</evidence>
<dbReference type="GO" id="GO:0004315">
    <property type="term" value="F:3-oxoacyl-[acyl-carrier-protein] synthase activity"/>
    <property type="evidence" value="ECO:0007669"/>
    <property type="project" value="TreeGrafter"/>
</dbReference>
<dbReference type="Pfam" id="PF00109">
    <property type="entry name" value="ketoacyl-synt"/>
    <property type="match status" value="1"/>
</dbReference>
<dbReference type="InterPro" id="IPR000794">
    <property type="entry name" value="Beta-ketoacyl_synthase"/>
</dbReference>
<reference evidence="5 6" key="1">
    <citation type="submission" date="2007-06" db="EMBL/GenBank/DDBJ databases">
        <authorList>
            <person name="Shimkets L."/>
            <person name="Ferriera S."/>
            <person name="Johnson J."/>
            <person name="Kravitz S."/>
            <person name="Beeson K."/>
            <person name="Sutton G."/>
            <person name="Rogers Y.-H."/>
            <person name="Friedman R."/>
            <person name="Frazier M."/>
            <person name="Venter J.C."/>
        </authorList>
    </citation>
    <scope>NUCLEOTIDE SEQUENCE [LARGE SCALE GENOMIC DNA]</scope>
    <source>
        <strain evidence="5 6">SIR-1</strain>
    </source>
</reference>
<comment type="caution">
    <text evidence="5">The sequence shown here is derived from an EMBL/GenBank/DDBJ whole genome shotgun (WGS) entry which is preliminary data.</text>
</comment>
<dbReference type="Pfam" id="PF02801">
    <property type="entry name" value="Ketoacyl-synt_C"/>
    <property type="match status" value="1"/>
</dbReference>
<keyword evidence="6" id="KW-1185">Reference proteome</keyword>
<dbReference type="GO" id="GO:0006633">
    <property type="term" value="P:fatty acid biosynthetic process"/>
    <property type="evidence" value="ECO:0007669"/>
    <property type="project" value="TreeGrafter"/>
</dbReference>
<dbReference type="PANTHER" id="PTHR11712:SF320">
    <property type="entry name" value="BETA-KETOACYL SYNTHASE"/>
    <property type="match status" value="1"/>
</dbReference>
<evidence type="ECO:0000256" key="2">
    <source>
        <dbReference type="ARBA" id="ARBA00022679"/>
    </source>
</evidence>
<sequence>MASFPITAYSACSGLGQTTAEVIDGLFAGRSGLTPADPGLGVATHVGKVPGVLPALRPEVEAYEGRQARLTQLVTLPLLPAVDAAKARWGASRIALILGTSTAGIAASESAWVHARDHGRLPASFAIERQHSIHATCEVTRLLTGITGPGYVISTACSSSGKVFASALRLLEAGIVDAALVGGVDSLCQLTVRGFASLEVLSPEPCRPFSAERRGINIGEGGALMLIERERHAPLGAGERGVALLGVGESSDAHHMTSPHPEGLGARMAMARALASAGLEASAIDQVNVHGTGTHKNDATESRALLDLFGAGEAGTLPEGLAVVATKGYTGHMLGAAGAIEAVFVAATMERALLPVSRGCDPVDPDLGVAVEGAGASQPRARQTRRALSNSLAFGGSNVSVLLGAEGEA</sequence>
<dbReference type="PROSITE" id="PS52004">
    <property type="entry name" value="KS3_2"/>
    <property type="match status" value="1"/>
</dbReference>
<dbReference type="eggNOG" id="COG0304">
    <property type="taxonomic scope" value="Bacteria"/>
</dbReference>
<dbReference type="Gene3D" id="3.40.47.10">
    <property type="match status" value="2"/>
</dbReference>
<evidence type="ECO:0000313" key="6">
    <source>
        <dbReference type="Proteomes" id="UP000005801"/>
    </source>
</evidence>
<name>A6GBD6_9BACT</name>
<dbReference type="InterPro" id="IPR014030">
    <property type="entry name" value="Ketoacyl_synth_N"/>
</dbReference>
<dbReference type="SMART" id="SM00825">
    <property type="entry name" value="PKS_KS"/>
    <property type="match status" value="1"/>
</dbReference>
<dbReference type="NCBIfam" id="NF006618">
    <property type="entry name" value="PRK09185.1"/>
    <property type="match status" value="1"/>
</dbReference>
<dbReference type="PANTHER" id="PTHR11712">
    <property type="entry name" value="POLYKETIDE SYNTHASE-RELATED"/>
    <property type="match status" value="1"/>
</dbReference>
<accession>A6GBD6</accession>
<evidence type="ECO:0000259" key="4">
    <source>
        <dbReference type="PROSITE" id="PS52004"/>
    </source>
</evidence>
<evidence type="ECO:0000313" key="5">
    <source>
        <dbReference type="EMBL" id="EDM76845.1"/>
    </source>
</evidence>
<feature type="domain" description="Ketosynthase family 3 (KS3)" evidence="4">
    <location>
        <begin position="1"/>
        <end position="405"/>
    </location>
</feature>
<dbReference type="GO" id="GO:0005829">
    <property type="term" value="C:cytosol"/>
    <property type="evidence" value="ECO:0007669"/>
    <property type="project" value="TreeGrafter"/>
</dbReference>
<keyword evidence="2 3" id="KW-0808">Transferase</keyword>
<dbReference type="OrthoDB" id="9808669at2"/>
<dbReference type="InterPro" id="IPR020841">
    <property type="entry name" value="PKS_Beta-ketoAc_synthase_dom"/>
</dbReference>
<evidence type="ECO:0000256" key="3">
    <source>
        <dbReference type="RuleBase" id="RU003694"/>
    </source>
</evidence>
<proteinExistence type="inferred from homology"/>
<dbReference type="CDD" id="cd00834">
    <property type="entry name" value="KAS_I_II"/>
    <property type="match status" value="1"/>
</dbReference>
<protein>
    <submittedName>
        <fullName evidence="5">3-oxoacyl-(Acyl carrier protein) synthase</fullName>
    </submittedName>
</protein>
<dbReference type="SUPFAM" id="SSF53901">
    <property type="entry name" value="Thiolase-like"/>
    <property type="match status" value="2"/>
</dbReference>
<gene>
    <name evidence="5" type="ORF">PPSIR1_04533</name>
</gene>
<dbReference type="RefSeq" id="WP_006974027.1">
    <property type="nucleotide sequence ID" value="NZ_ABCS01000057.1"/>
</dbReference>
<organism evidence="5 6">
    <name type="scientific">Plesiocystis pacifica SIR-1</name>
    <dbReference type="NCBI Taxonomy" id="391625"/>
    <lineage>
        <taxon>Bacteria</taxon>
        <taxon>Pseudomonadati</taxon>
        <taxon>Myxococcota</taxon>
        <taxon>Polyangia</taxon>
        <taxon>Nannocystales</taxon>
        <taxon>Nannocystaceae</taxon>
        <taxon>Plesiocystis</taxon>
    </lineage>
</organism>
<comment type="similarity">
    <text evidence="1 3">Belongs to the thiolase-like superfamily. Beta-ketoacyl-ACP synthases family.</text>
</comment>
<dbReference type="InterPro" id="IPR014031">
    <property type="entry name" value="Ketoacyl_synth_C"/>
</dbReference>
<dbReference type="Proteomes" id="UP000005801">
    <property type="component" value="Unassembled WGS sequence"/>
</dbReference>
<dbReference type="InterPro" id="IPR016039">
    <property type="entry name" value="Thiolase-like"/>
</dbReference>